<dbReference type="SUPFAM" id="SSF51395">
    <property type="entry name" value="FMN-linked oxidoreductases"/>
    <property type="match status" value="1"/>
</dbReference>
<dbReference type="PANTHER" id="PTHR10578:SF143">
    <property type="entry name" value="FMN-DEPENDENT ALPHA-HYDROXY ACID DEHYDROGENASE PB1A11.03"/>
    <property type="match status" value="1"/>
</dbReference>
<evidence type="ECO:0000259" key="4">
    <source>
        <dbReference type="PROSITE" id="PS51349"/>
    </source>
</evidence>
<sequence length="448" mass="47567">MSTVAPNDPAAARGISRRTQSDIFRAGISGARPAVPVDARRLDAAAEAVLSTEAYAYIAGGAGSEQTVIANRSAFDRWQLWPRPLHEVSSRDLSVDFLGCTRPTPLLLAPLGVMELVHPEADLAVARAAASVGVPYTVSNQASFPLERIAQSAPGAPRLFQLYWSASDELNASLLSRAEAAGYEAIVVTLDTHLLGWRTRDLDLAYLPFTRGMGIAQYTSDPVFQELVKQRASAASDTSDTSDTSGEGKAVRVTPKTIAAGISIARRGTSLTGSRSLRDNLRSPLPRVAVETFLDVFSTPTLTWDDLAKAREWTSLPIILKGIVHPDDAERTADAGVDGIWISNHGGRQIDRSVPTLDVLPEISERVGGRMPVVFDSGIRSGADAAIALALGADVVALGRPYAYGLGIAGEQGVREVIRNVLAELDITLGLAGLTSVGELDRDALRAV</sequence>
<dbReference type="PROSITE" id="PS51349">
    <property type="entry name" value="FMN_HYDROXY_ACID_DH_2"/>
    <property type="match status" value="1"/>
</dbReference>
<dbReference type="PIRSF" id="PIRSF000138">
    <property type="entry name" value="Al-hdrx_acd_dh"/>
    <property type="match status" value="1"/>
</dbReference>
<dbReference type="InterPro" id="IPR008259">
    <property type="entry name" value="FMN_hydac_DH_AS"/>
</dbReference>
<feature type="domain" description="FMN hydroxy acid dehydrogenase" evidence="4">
    <location>
        <begin position="31"/>
        <end position="448"/>
    </location>
</feature>
<evidence type="ECO:0000313" key="6">
    <source>
        <dbReference type="Proteomes" id="UP001321543"/>
    </source>
</evidence>
<dbReference type="Pfam" id="PF01070">
    <property type="entry name" value="FMN_dh"/>
    <property type="match status" value="1"/>
</dbReference>
<protein>
    <submittedName>
        <fullName evidence="5">L-lactate 2-monooxygenase</fullName>
    </submittedName>
</protein>
<evidence type="ECO:0000256" key="3">
    <source>
        <dbReference type="ARBA" id="ARBA00024042"/>
    </source>
</evidence>
<reference evidence="6" key="1">
    <citation type="journal article" date="2019" name="Int. J. Syst. Evol. Microbiol.">
        <title>The Global Catalogue of Microorganisms (GCM) 10K type strain sequencing project: providing services to taxonomists for standard genome sequencing and annotation.</title>
        <authorList>
            <consortium name="The Broad Institute Genomics Platform"/>
            <consortium name="The Broad Institute Genome Sequencing Center for Infectious Disease"/>
            <person name="Wu L."/>
            <person name="Ma J."/>
        </authorList>
    </citation>
    <scope>NUCLEOTIDE SEQUENCE [LARGE SCALE GENOMIC DNA]</scope>
    <source>
        <strain evidence="6">NBRC 106310</strain>
    </source>
</reference>
<dbReference type="Proteomes" id="UP001321543">
    <property type="component" value="Chromosome"/>
</dbReference>
<dbReference type="Gene3D" id="3.20.20.70">
    <property type="entry name" value="Aldolase class I"/>
    <property type="match status" value="1"/>
</dbReference>
<name>A0ABN6X6A4_9MICO</name>
<dbReference type="PROSITE" id="PS00557">
    <property type="entry name" value="FMN_HYDROXY_ACID_DH_1"/>
    <property type="match status" value="1"/>
</dbReference>
<dbReference type="PANTHER" id="PTHR10578">
    <property type="entry name" value="S -2-HYDROXY-ACID OXIDASE-RELATED"/>
    <property type="match status" value="1"/>
</dbReference>
<evidence type="ECO:0000256" key="1">
    <source>
        <dbReference type="ARBA" id="ARBA00001917"/>
    </source>
</evidence>
<dbReference type="InterPro" id="IPR000262">
    <property type="entry name" value="FMN-dep_DH"/>
</dbReference>
<proteinExistence type="inferred from homology"/>
<gene>
    <name evidence="5" type="ORF">GCM10025863_28400</name>
</gene>
<accession>A0ABN6X6A4</accession>
<dbReference type="InterPro" id="IPR037396">
    <property type="entry name" value="FMN_HAD"/>
</dbReference>
<evidence type="ECO:0000313" key="5">
    <source>
        <dbReference type="EMBL" id="BDZ40226.1"/>
    </source>
</evidence>
<dbReference type="InterPro" id="IPR013785">
    <property type="entry name" value="Aldolase_TIM"/>
</dbReference>
<dbReference type="EMBL" id="AP027728">
    <property type="protein sequence ID" value="BDZ40226.1"/>
    <property type="molecule type" value="Genomic_DNA"/>
</dbReference>
<evidence type="ECO:0000256" key="2">
    <source>
        <dbReference type="ARBA" id="ARBA00023002"/>
    </source>
</evidence>
<comment type="cofactor">
    <cofactor evidence="1">
        <name>FMN</name>
        <dbReference type="ChEBI" id="CHEBI:58210"/>
    </cofactor>
</comment>
<organism evidence="5 6">
    <name type="scientific">Microbacterium suwonense</name>
    <dbReference type="NCBI Taxonomy" id="683047"/>
    <lineage>
        <taxon>Bacteria</taxon>
        <taxon>Bacillati</taxon>
        <taxon>Actinomycetota</taxon>
        <taxon>Actinomycetes</taxon>
        <taxon>Micrococcales</taxon>
        <taxon>Microbacteriaceae</taxon>
        <taxon>Microbacterium</taxon>
    </lineage>
</organism>
<keyword evidence="2" id="KW-0560">Oxidoreductase</keyword>
<dbReference type="RefSeq" id="WP_286300741.1">
    <property type="nucleotide sequence ID" value="NZ_AP027728.1"/>
</dbReference>
<keyword evidence="6" id="KW-1185">Reference proteome</keyword>
<comment type="similarity">
    <text evidence="3">Belongs to the FMN-dependent alpha-hydroxy acid dehydrogenase family.</text>
</comment>
<dbReference type="InterPro" id="IPR012133">
    <property type="entry name" value="Alpha-hydoxy_acid_DH_FMN"/>
</dbReference>